<organism evidence="6 7">
    <name type="scientific">Halorarum salinum</name>
    <dbReference type="NCBI Taxonomy" id="2743089"/>
    <lineage>
        <taxon>Archaea</taxon>
        <taxon>Methanobacteriati</taxon>
        <taxon>Methanobacteriota</taxon>
        <taxon>Stenosarchaea group</taxon>
        <taxon>Halobacteria</taxon>
        <taxon>Halobacteriales</taxon>
        <taxon>Haloferacaceae</taxon>
        <taxon>Halorarum</taxon>
    </lineage>
</organism>
<dbReference type="PANTHER" id="PTHR34236:SF1">
    <property type="entry name" value="DIMETHYL SULFOXIDE REDUCTASE TRANSCRIPTIONAL ACTIVATOR"/>
    <property type="match status" value="1"/>
</dbReference>
<dbReference type="Proteomes" id="UP000509626">
    <property type="component" value="Chromosome"/>
</dbReference>
<dbReference type="GeneID" id="56039246"/>
<reference evidence="6 7" key="1">
    <citation type="submission" date="2020-06" db="EMBL/GenBank/DDBJ databases">
        <title>NJ-3-1, isolated from saline soil.</title>
        <authorList>
            <person name="Cui H.L."/>
            <person name="Shi X."/>
        </authorList>
    </citation>
    <scope>NUCLEOTIDE SEQUENCE [LARGE SCALE GENOMIC DNA]</scope>
    <source>
        <strain evidence="6 7">NJ-3-1</strain>
    </source>
</reference>
<dbReference type="InterPro" id="IPR007050">
    <property type="entry name" value="HTH_bacterioopsin"/>
</dbReference>
<evidence type="ECO:0000313" key="7">
    <source>
        <dbReference type="Proteomes" id="UP000509626"/>
    </source>
</evidence>
<feature type="domain" description="Bacterioopsin transcriptional activator GAF and HTH associated" evidence="5">
    <location>
        <begin position="7"/>
        <end position="143"/>
    </location>
</feature>
<dbReference type="Pfam" id="PF15915">
    <property type="entry name" value="BAT"/>
    <property type="match status" value="1"/>
</dbReference>
<accession>A0A7D5LCP1</accession>
<evidence type="ECO:0000256" key="3">
    <source>
        <dbReference type="SAM" id="MobiDB-lite"/>
    </source>
</evidence>
<evidence type="ECO:0000313" key="6">
    <source>
        <dbReference type="EMBL" id="QLG63388.1"/>
    </source>
</evidence>
<keyword evidence="7" id="KW-1185">Reference proteome</keyword>
<keyword evidence="1" id="KW-0805">Transcription regulation</keyword>
<sequence length="241" mass="26371">MSVIGDFTVPASEFVLADALASVPEMTVRGDQMATHSTMGVFPFLWASGGDFEAFGRALRADPTVEDVTVVEETGDAVLYKFGWSESFTELIDDVANHHAAVVDARGRDGRWRLKLRFVEDHQVSTFRTHFAETGHSFEVLRIYHPTEARQREFDLTAEQYETLLAALEDGYFEVPRGTSVEELGDRLGVSANAASQRLRRGCQSLLENTVTIEGADRGRDAGDEGDAVPGTDAGSTEPPV</sequence>
<feature type="region of interest" description="Disordered" evidence="3">
    <location>
        <begin position="212"/>
        <end position="241"/>
    </location>
</feature>
<dbReference type="AlphaFoldDB" id="A0A7D5LCP1"/>
<dbReference type="InterPro" id="IPR031803">
    <property type="entry name" value="BAT_GAF/HTH-assoc"/>
</dbReference>
<gene>
    <name evidence="6" type="ORF">HUG12_17265</name>
</gene>
<dbReference type="Pfam" id="PF04967">
    <property type="entry name" value="HTH_10"/>
    <property type="match status" value="1"/>
</dbReference>
<keyword evidence="2" id="KW-0804">Transcription</keyword>
<dbReference type="RefSeq" id="WP_179269972.1">
    <property type="nucleotide sequence ID" value="NZ_CP058579.1"/>
</dbReference>
<feature type="domain" description="HTH bat-type" evidence="4">
    <location>
        <begin position="156"/>
        <end position="207"/>
    </location>
</feature>
<dbReference type="PANTHER" id="PTHR34236">
    <property type="entry name" value="DIMETHYL SULFOXIDE REDUCTASE TRANSCRIPTIONAL ACTIVATOR"/>
    <property type="match status" value="1"/>
</dbReference>
<evidence type="ECO:0000259" key="4">
    <source>
        <dbReference type="Pfam" id="PF04967"/>
    </source>
</evidence>
<evidence type="ECO:0000256" key="1">
    <source>
        <dbReference type="ARBA" id="ARBA00023015"/>
    </source>
</evidence>
<protein>
    <submittedName>
        <fullName evidence="6">Helix-turn-helix domain-containing protein</fullName>
    </submittedName>
</protein>
<name>A0A7D5LCP1_9EURY</name>
<evidence type="ECO:0000256" key="2">
    <source>
        <dbReference type="ARBA" id="ARBA00023163"/>
    </source>
</evidence>
<dbReference type="EMBL" id="CP058579">
    <property type="protein sequence ID" value="QLG63388.1"/>
    <property type="molecule type" value="Genomic_DNA"/>
</dbReference>
<dbReference type="KEGG" id="halu:HUG12_17265"/>
<dbReference type="OrthoDB" id="202021at2157"/>
<proteinExistence type="predicted"/>
<evidence type="ECO:0000259" key="5">
    <source>
        <dbReference type="Pfam" id="PF15915"/>
    </source>
</evidence>